<feature type="region of interest" description="Disordered" evidence="1">
    <location>
        <begin position="62"/>
        <end position="85"/>
    </location>
</feature>
<keyword evidence="2" id="KW-0614">Plasmid</keyword>
<name>Q1LB51_CUPMC</name>
<dbReference type="KEGG" id="rme:Rmet_5766"/>
<evidence type="ECO:0000313" key="2">
    <source>
        <dbReference type="EMBL" id="ABF12625.1"/>
    </source>
</evidence>
<feature type="compositionally biased region" description="Basic and acidic residues" evidence="1">
    <location>
        <begin position="1"/>
        <end position="10"/>
    </location>
</feature>
<keyword evidence="3" id="KW-1185">Reference proteome</keyword>
<dbReference type="HOGENOM" id="CLU_2510305_0_0_4"/>
<evidence type="ECO:0000313" key="3">
    <source>
        <dbReference type="Proteomes" id="UP000002429"/>
    </source>
</evidence>
<organism evidence="2 3">
    <name type="scientific">Cupriavidus metallidurans (strain ATCC 43123 / DSM 2839 / NBRC 102507 / CH34)</name>
    <name type="common">Ralstonia metallidurans</name>
    <dbReference type="NCBI Taxonomy" id="266264"/>
    <lineage>
        <taxon>Bacteria</taxon>
        <taxon>Pseudomonadati</taxon>
        <taxon>Pseudomonadota</taxon>
        <taxon>Betaproteobacteria</taxon>
        <taxon>Burkholderiales</taxon>
        <taxon>Burkholderiaceae</taxon>
        <taxon>Cupriavidus</taxon>
    </lineage>
</organism>
<dbReference type="AlphaFoldDB" id="Q1LB51"/>
<dbReference type="Proteomes" id="UP000002429">
    <property type="component" value="Plasmid megaplasmid"/>
</dbReference>
<sequence length="85" mass="9387">MASTRADRTRFLSSTATTISPRDGLRISEKRIQAGLERPNAVANMPTPREARNQTEIASMVADPMSQSDRRANVASPQYGNIRNQ</sequence>
<protein>
    <submittedName>
        <fullName evidence="2">Uncharacterized protein</fullName>
    </submittedName>
</protein>
<accession>Q1LB51</accession>
<proteinExistence type="predicted"/>
<reference evidence="3" key="1">
    <citation type="journal article" date="2010" name="PLoS ONE">
        <title>The complete genome sequence of Cupriavidus metallidurans strain CH34, a master survivalist in harsh and anthropogenic environments.</title>
        <authorList>
            <person name="Janssen P.J."/>
            <person name="Van Houdt R."/>
            <person name="Moors H."/>
            <person name="Monsieurs P."/>
            <person name="Morin N."/>
            <person name="Michaux A."/>
            <person name="Benotmane M.A."/>
            <person name="Leys N."/>
            <person name="Vallaeys T."/>
            <person name="Lapidus A."/>
            <person name="Monchy S."/>
            <person name="Medigue C."/>
            <person name="Taghavi S."/>
            <person name="McCorkle S."/>
            <person name="Dunn J."/>
            <person name="van der Lelie D."/>
            <person name="Mergeay M."/>
        </authorList>
    </citation>
    <scope>NUCLEOTIDE SEQUENCE [LARGE SCALE GENOMIC DNA]</scope>
    <source>
        <strain evidence="3">ATCC 43123 / DSM 2839 / NBRC 102507 / CH34</strain>
    </source>
</reference>
<feature type="region of interest" description="Disordered" evidence="1">
    <location>
        <begin position="1"/>
        <end position="20"/>
    </location>
</feature>
<evidence type="ECO:0000256" key="1">
    <source>
        <dbReference type="SAM" id="MobiDB-lite"/>
    </source>
</evidence>
<dbReference type="EMBL" id="CP000353">
    <property type="protein sequence ID" value="ABF12625.1"/>
    <property type="molecule type" value="Genomic_DNA"/>
</dbReference>
<gene>
    <name evidence="2" type="ordered locus">Rmet_5766</name>
</gene>
<feature type="compositionally biased region" description="Polar residues" evidence="1">
    <location>
        <begin position="75"/>
        <end position="85"/>
    </location>
</feature>
<feature type="compositionally biased region" description="Polar residues" evidence="1">
    <location>
        <begin position="11"/>
        <end position="20"/>
    </location>
</feature>
<geneLocation type="plasmid" evidence="2 3">
    <name>megaplasmid</name>
</geneLocation>